<reference evidence="2" key="1">
    <citation type="submission" date="2017-01" db="EMBL/GenBank/DDBJ databases">
        <authorList>
            <person name="Assis F.L."/>
            <person name="Abrahao J.S."/>
            <person name="Silva L."/>
            <person name="Khalil J.B."/>
            <person name="Rodrigues R."/>
            <person name="Silva L.S."/>
            <person name="Arantes T."/>
            <person name="Boratto P."/>
            <person name="Andrade M."/>
            <person name="Kroon E.G."/>
            <person name="Ribeiro B."/>
            <person name="Bergier I."/>
            <person name="Seligmann H."/>
            <person name="Ghigo E."/>
            <person name="Colson P."/>
            <person name="Levasseur A."/>
            <person name="Raoult D."/>
            <person name="Scola B.L."/>
        </authorList>
    </citation>
    <scope>NUCLEOTIDE SEQUENCE</scope>
    <source>
        <strain evidence="2">Soda lake</strain>
    </source>
</reference>
<keyword evidence="1" id="KW-1133">Transmembrane helix</keyword>
<organism evidence="2">
    <name type="scientific">Tupanvirus soda lake</name>
    <dbReference type="NCBI Taxonomy" id="2126985"/>
    <lineage>
        <taxon>Viruses</taxon>
        <taxon>Varidnaviria</taxon>
        <taxon>Bamfordvirae</taxon>
        <taxon>Nucleocytoviricota</taxon>
        <taxon>Megaviricetes</taxon>
        <taxon>Imitervirales</taxon>
        <taxon>Mimiviridae</taxon>
        <taxon>Megamimivirinae</taxon>
        <taxon>Tupanvirus</taxon>
        <taxon>Tupanvirus salinum</taxon>
    </lineage>
</organism>
<proteinExistence type="predicted"/>
<dbReference type="KEGG" id="vg:80518830"/>
<feature type="transmembrane region" description="Helical" evidence="1">
    <location>
        <begin position="21"/>
        <end position="43"/>
    </location>
</feature>
<evidence type="ECO:0000256" key="1">
    <source>
        <dbReference type="SAM" id="Phobius"/>
    </source>
</evidence>
<keyword evidence="1" id="KW-0472">Membrane</keyword>
<dbReference type="RefSeq" id="YP_010782066.1">
    <property type="nucleotide sequence ID" value="NC_075039.1"/>
</dbReference>
<feature type="transmembrane region" description="Helical" evidence="1">
    <location>
        <begin position="55"/>
        <end position="73"/>
    </location>
</feature>
<dbReference type="EMBL" id="KY523104">
    <property type="protein sequence ID" value="QKU35402.1"/>
    <property type="molecule type" value="Genomic_DNA"/>
</dbReference>
<evidence type="ECO:0000313" key="2">
    <source>
        <dbReference type="EMBL" id="QKU35402.1"/>
    </source>
</evidence>
<protein>
    <submittedName>
        <fullName evidence="2">Uncharacterized protein</fullName>
    </submittedName>
</protein>
<accession>A0A6N1NZT0</accession>
<dbReference type="GeneID" id="80518830"/>
<name>A0A6N1NZT0_9VIRU</name>
<sequence>MAIKIPNFVHRYKFWFYFRKGLFQVFFPIILAFMSFCDFVNQSGKENNGYAYNHLYFYTSLILFLYTGMRYILEFIFSMCSDDIIFKKEINLNQTTPELLLSMNMTNSQTDLHFMITIKKIFKLRYSNSPYFKYIDKACWFLGIDSPILIPENIVKRLGNVKEDMTLDNEETFLHTTLLNLYAHHPRQYDVIPVDDGHNYTSSMEESLVPKRVITKEDKTICDLQKELFNKQNDMLVPNVV</sequence>
<keyword evidence="1" id="KW-0812">Transmembrane</keyword>
<reference evidence="2" key="2">
    <citation type="journal article" date="2018" name="Nat. Commun.">
        <title>Tailed giant Tupanvirus possesses the most complete translational apparatus of the known virosphere.</title>
        <authorList>
            <person name="Abrahao J."/>
            <person name="Silva L."/>
            <person name="Silva L.S."/>
            <person name="Khalil J.Y.B."/>
            <person name="Rodrigues R."/>
            <person name="Arantes T."/>
            <person name="Assis F."/>
            <person name="Boratto P."/>
            <person name="Andrade M."/>
            <person name="Kroon E.G."/>
            <person name="Ribeiro B."/>
            <person name="Bergier I."/>
            <person name="Seligmann H."/>
            <person name="Ghigo E."/>
            <person name="Colson P."/>
            <person name="Levasseur A."/>
            <person name="Kroemer G."/>
            <person name="Raoult D."/>
            <person name="La Scola B."/>
        </authorList>
    </citation>
    <scope>NUCLEOTIDE SEQUENCE [LARGE SCALE GENOMIC DNA]</scope>
    <source>
        <strain evidence="2">Soda lake</strain>
    </source>
</reference>